<dbReference type="OrthoDB" id="646755at2"/>
<evidence type="ECO:0000256" key="1">
    <source>
        <dbReference type="SAM" id="Phobius"/>
    </source>
</evidence>
<keyword evidence="5" id="KW-1185">Reference proteome</keyword>
<gene>
    <name evidence="4" type="ORF">CCY01nite_14020</name>
</gene>
<dbReference type="InterPro" id="IPR006860">
    <property type="entry name" value="FecR"/>
</dbReference>
<dbReference type="GO" id="GO:0016989">
    <property type="term" value="F:sigma factor antagonist activity"/>
    <property type="evidence" value="ECO:0007669"/>
    <property type="project" value="TreeGrafter"/>
</dbReference>
<evidence type="ECO:0000313" key="4">
    <source>
        <dbReference type="EMBL" id="GEP95142.1"/>
    </source>
</evidence>
<dbReference type="PANTHER" id="PTHR30273:SF2">
    <property type="entry name" value="PROTEIN FECR"/>
    <property type="match status" value="1"/>
</dbReference>
<dbReference type="InterPro" id="IPR032508">
    <property type="entry name" value="FecR_C"/>
</dbReference>
<evidence type="ECO:0000259" key="3">
    <source>
        <dbReference type="Pfam" id="PF16344"/>
    </source>
</evidence>
<feature type="domain" description="FecR protein" evidence="2">
    <location>
        <begin position="196"/>
        <end position="291"/>
    </location>
</feature>
<dbReference type="EMBL" id="BKAU01000001">
    <property type="protein sequence ID" value="GEP95142.1"/>
    <property type="molecule type" value="Genomic_DNA"/>
</dbReference>
<dbReference type="RefSeq" id="WP_146859153.1">
    <property type="nucleotide sequence ID" value="NZ_BKAU01000001.1"/>
</dbReference>
<dbReference type="Pfam" id="PF04773">
    <property type="entry name" value="FecR"/>
    <property type="match status" value="1"/>
</dbReference>
<dbReference type="AlphaFoldDB" id="A0A512RHG9"/>
<keyword evidence="1" id="KW-1133">Transmembrane helix</keyword>
<accession>A0A512RHG9</accession>
<name>A0A512RHG9_9BACT</name>
<dbReference type="Gene3D" id="3.55.50.30">
    <property type="match status" value="1"/>
</dbReference>
<feature type="transmembrane region" description="Helical" evidence="1">
    <location>
        <begin position="105"/>
        <end position="124"/>
    </location>
</feature>
<dbReference type="Pfam" id="PF16344">
    <property type="entry name" value="FecR_C"/>
    <property type="match status" value="1"/>
</dbReference>
<dbReference type="InterPro" id="IPR012373">
    <property type="entry name" value="Ferrdict_sens_TM"/>
</dbReference>
<keyword evidence="1" id="KW-0472">Membrane</keyword>
<organism evidence="4 5">
    <name type="scientific">Chitinophaga cymbidii</name>
    <dbReference type="NCBI Taxonomy" id="1096750"/>
    <lineage>
        <taxon>Bacteria</taxon>
        <taxon>Pseudomonadati</taxon>
        <taxon>Bacteroidota</taxon>
        <taxon>Chitinophagia</taxon>
        <taxon>Chitinophagales</taxon>
        <taxon>Chitinophagaceae</taxon>
        <taxon>Chitinophaga</taxon>
    </lineage>
</organism>
<comment type="caution">
    <text evidence="4">The sequence shown here is derived from an EMBL/GenBank/DDBJ whole genome shotgun (WGS) entry which is preliminary data.</text>
</comment>
<dbReference type="Proteomes" id="UP000321436">
    <property type="component" value="Unassembled WGS sequence"/>
</dbReference>
<sequence length="404" mass="44623">MSIEQEHIRHLWQRVISGQATEEERLRLDELVADEQHKHVVEDLLQQVYEEMGDVGRFFSSAEKDAMMREITGKQRSPLQKETEMHETTGKQPAAPVRVLRKWRWVAAAAVFLGVVTAGVYYLAQPINPPVVAVPQEIAPGSNGAVLTLANGSQLVLDSADNGLIASQQGAQVVMKNGQLLYDPVDESSGNLAYNTMTTPKGRQFGLVLPDGSRVWLNAASSLKYPTAFTGKERVVELTGEAYFEVAKNAAQPFRVSVQGRAAIEVLGTHFNVNAYGNETVIKATLLQGSIRLRGEDAAPVILQPGQQGVLQPGAPVLVQSADVDKAMAWKNGIFNFNDASLQEVMRQLERWYNIEVVYEKGIPDKYFYGKVSRDMPLSGVLKALEATRVHFRIEQGRKLVVMP</sequence>
<protein>
    <submittedName>
        <fullName evidence="4">Iron dicitrate transporter FecR</fullName>
    </submittedName>
</protein>
<feature type="domain" description="Protein FecR C-terminal" evidence="3">
    <location>
        <begin position="335"/>
        <end position="397"/>
    </location>
</feature>
<dbReference type="PANTHER" id="PTHR30273">
    <property type="entry name" value="PERIPLASMIC SIGNAL SENSOR AND SIGMA FACTOR ACTIVATOR FECR-RELATED"/>
    <property type="match status" value="1"/>
</dbReference>
<dbReference type="Gene3D" id="2.60.120.1440">
    <property type="match status" value="1"/>
</dbReference>
<keyword evidence="1" id="KW-0812">Transmembrane</keyword>
<reference evidence="4 5" key="1">
    <citation type="submission" date="2019-07" db="EMBL/GenBank/DDBJ databases">
        <title>Whole genome shotgun sequence of Chitinophaga cymbidii NBRC 109752.</title>
        <authorList>
            <person name="Hosoyama A."/>
            <person name="Uohara A."/>
            <person name="Ohji S."/>
            <person name="Ichikawa N."/>
        </authorList>
    </citation>
    <scope>NUCLEOTIDE SEQUENCE [LARGE SCALE GENOMIC DNA]</scope>
    <source>
        <strain evidence="4 5">NBRC 109752</strain>
    </source>
</reference>
<proteinExistence type="predicted"/>
<evidence type="ECO:0000259" key="2">
    <source>
        <dbReference type="Pfam" id="PF04773"/>
    </source>
</evidence>
<evidence type="ECO:0000313" key="5">
    <source>
        <dbReference type="Proteomes" id="UP000321436"/>
    </source>
</evidence>